<feature type="transmembrane region" description="Helical" evidence="5">
    <location>
        <begin position="379"/>
        <end position="396"/>
    </location>
</feature>
<dbReference type="PANTHER" id="PTHR43424:SF1">
    <property type="entry name" value="LOCUS PUTATIVE PROTEIN 1-RELATED"/>
    <property type="match status" value="1"/>
</dbReference>
<proteinExistence type="predicted"/>
<dbReference type="InterPro" id="IPR052556">
    <property type="entry name" value="PolySynth_Transporter"/>
</dbReference>
<feature type="transmembrane region" description="Helical" evidence="5">
    <location>
        <begin position="232"/>
        <end position="256"/>
    </location>
</feature>
<feature type="transmembrane region" description="Helical" evidence="5">
    <location>
        <begin position="62"/>
        <end position="84"/>
    </location>
</feature>
<dbReference type="AlphaFoldDB" id="A0A943BL95"/>
<dbReference type="Proteomes" id="UP000738879">
    <property type="component" value="Unassembled WGS sequence"/>
</dbReference>
<feature type="transmembrane region" description="Helical" evidence="5">
    <location>
        <begin position="465"/>
        <end position="485"/>
    </location>
</feature>
<feature type="transmembrane region" description="Helical" evidence="5">
    <location>
        <begin position="276"/>
        <end position="296"/>
    </location>
</feature>
<feature type="transmembrane region" description="Helical" evidence="5">
    <location>
        <begin position="350"/>
        <end position="372"/>
    </location>
</feature>
<gene>
    <name evidence="6" type="ORF">KHY67_02155</name>
</gene>
<dbReference type="Pfam" id="PF01943">
    <property type="entry name" value="Polysacc_synt"/>
    <property type="match status" value="1"/>
</dbReference>
<dbReference type="InterPro" id="IPR002797">
    <property type="entry name" value="Polysacc_synth"/>
</dbReference>
<evidence type="ECO:0000256" key="4">
    <source>
        <dbReference type="ARBA" id="ARBA00023136"/>
    </source>
</evidence>
<feature type="transmembrane region" description="Helical" evidence="5">
    <location>
        <begin position="105"/>
        <end position="127"/>
    </location>
</feature>
<feature type="transmembrane region" description="Helical" evidence="5">
    <location>
        <begin position="167"/>
        <end position="183"/>
    </location>
</feature>
<reference evidence="6" key="1">
    <citation type="submission" date="2021-02" db="EMBL/GenBank/DDBJ databases">
        <title>Infant gut strain persistence is associated with maternal origin, phylogeny, and functional potential including surface adhesion and iron acquisition.</title>
        <authorList>
            <person name="Lou Y.C."/>
        </authorList>
    </citation>
    <scope>NUCLEOTIDE SEQUENCE</scope>
    <source>
        <strain evidence="6">L3_128_245G1_dasL3_128_245G1_concoct_49</strain>
    </source>
</reference>
<sequence length="511" mass="56504">MALQGCIENQLGGEDLPNKPVIRSIKFNALMNTMLTASNMIVGVVTLPYITRVLSVRGYGDVSFAQSVSTWLSALCLVGINVYGVRECAKVRDDQNKLSALVKELLIIITATSLAVLTVFALSIQIVPQFKAIAQLMWMFLFGTLILSYGVEWFYQAIEQYAYITKRSIIFKLLSLVLTLLLVRKPQDYLIYGGILAFVMCGNNLINLFMLRKYVDFKVKRKLNLRRHFRPLISFGLQSISSAVYLSFDSTLLGFITSSNYQVGLYQLATKLKGVMFQVLNAVLGVFIPRLSCYLGQGDMPLFLSLVRRASGLTINICISIFFYLYAFAPGLVLLISGPSFDGAVLPVRIIGLVNLCSCYSYFIGLCVLTPLGRERQLALANFAGVPVSVLLNFLLDARFGAVGASLSILLAEALILSLQLYWARDVVSKVAPIIDVLRICLSNIMAASIAYLISSMVLPVQSSLFAIVGLILFVPADLFITYVFGDPTARMIFDGVTSRFHKDGDRLKFQ</sequence>
<evidence type="ECO:0000256" key="3">
    <source>
        <dbReference type="ARBA" id="ARBA00022989"/>
    </source>
</evidence>
<comment type="caution">
    <text evidence="6">The sequence shown here is derived from an EMBL/GenBank/DDBJ whole genome shotgun (WGS) entry which is preliminary data.</text>
</comment>
<evidence type="ECO:0000313" key="6">
    <source>
        <dbReference type="EMBL" id="MBS5146497.1"/>
    </source>
</evidence>
<evidence type="ECO:0000256" key="1">
    <source>
        <dbReference type="ARBA" id="ARBA00004141"/>
    </source>
</evidence>
<feature type="transmembrane region" description="Helical" evidence="5">
    <location>
        <begin position="436"/>
        <end position="459"/>
    </location>
</feature>
<feature type="transmembrane region" description="Helical" evidence="5">
    <location>
        <begin position="317"/>
        <end position="338"/>
    </location>
</feature>
<feature type="transmembrane region" description="Helical" evidence="5">
    <location>
        <begin position="189"/>
        <end position="211"/>
    </location>
</feature>
<keyword evidence="4 5" id="KW-0472">Membrane</keyword>
<dbReference type="EMBL" id="JAGZJA010000002">
    <property type="protein sequence ID" value="MBS5146497.1"/>
    <property type="molecule type" value="Genomic_DNA"/>
</dbReference>
<accession>A0A943BL95</accession>
<feature type="transmembrane region" description="Helical" evidence="5">
    <location>
        <begin position="402"/>
        <end position="424"/>
    </location>
</feature>
<protein>
    <submittedName>
        <fullName evidence="6">Oligosaccharide flippase family protein</fullName>
    </submittedName>
</protein>
<evidence type="ECO:0000313" key="7">
    <source>
        <dbReference type="Proteomes" id="UP000738879"/>
    </source>
</evidence>
<feature type="transmembrane region" description="Helical" evidence="5">
    <location>
        <begin position="133"/>
        <end position="155"/>
    </location>
</feature>
<organism evidence="6 7">
    <name type="scientific">Collinsella intestinalis</name>
    <dbReference type="NCBI Taxonomy" id="147207"/>
    <lineage>
        <taxon>Bacteria</taxon>
        <taxon>Bacillati</taxon>
        <taxon>Actinomycetota</taxon>
        <taxon>Coriobacteriia</taxon>
        <taxon>Coriobacteriales</taxon>
        <taxon>Coriobacteriaceae</taxon>
        <taxon>Collinsella</taxon>
    </lineage>
</organism>
<dbReference type="GO" id="GO:0016020">
    <property type="term" value="C:membrane"/>
    <property type="evidence" value="ECO:0007669"/>
    <property type="project" value="UniProtKB-SubCell"/>
</dbReference>
<evidence type="ECO:0000256" key="5">
    <source>
        <dbReference type="SAM" id="Phobius"/>
    </source>
</evidence>
<feature type="transmembrane region" description="Helical" evidence="5">
    <location>
        <begin position="29"/>
        <end position="50"/>
    </location>
</feature>
<comment type="subcellular location">
    <subcellularLocation>
        <location evidence="1">Membrane</location>
        <topology evidence="1">Multi-pass membrane protein</topology>
    </subcellularLocation>
</comment>
<evidence type="ECO:0000256" key="2">
    <source>
        <dbReference type="ARBA" id="ARBA00022692"/>
    </source>
</evidence>
<keyword evidence="2 5" id="KW-0812">Transmembrane</keyword>
<dbReference type="PANTHER" id="PTHR43424">
    <property type="entry name" value="LOCUS PUTATIVE PROTEIN 1-RELATED"/>
    <property type="match status" value="1"/>
</dbReference>
<name>A0A943BL95_9ACTN</name>
<keyword evidence="3 5" id="KW-1133">Transmembrane helix</keyword>